<protein>
    <submittedName>
        <fullName evidence="1">Uncharacterized protein</fullName>
    </submittedName>
</protein>
<dbReference type="EMBL" id="LSBJ02000001">
    <property type="protein sequence ID" value="OAQ72459.2"/>
    <property type="molecule type" value="Genomic_DNA"/>
</dbReference>
<dbReference type="AlphaFoldDB" id="A0A179G5L2"/>
<dbReference type="GeneID" id="28844442"/>
<dbReference type="RefSeq" id="XP_018148542.2">
    <property type="nucleotide sequence ID" value="XM_018280448.2"/>
</dbReference>
<reference evidence="1 2" key="1">
    <citation type="journal article" date="2016" name="PLoS Pathog.">
        <title>Biosynthesis of antibiotic leucinostatins in bio-control fungus Purpureocillium lilacinum and their inhibition on phytophthora revealed by genome mining.</title>
        <authorList>
            <person name="Wang G."/>
            <person name="Liu Z."/>
            <person name="Lin R."/>
            <person name="Li E."/>
            <person name="Mao Z."/>
            <person name="Ling J."/>
            <person name="Yang Y."/>
            <person name="Yin W.B."/>
            <person name="Xie B."/>
        </authorList>
    </citation>
    <scope>NUCLEOTIDE SEQUENCE [LARGE SCALE GENOMIC DNA]</scope>
    <source>
        <strain evidence="1">170</strain>
    </source>
</reference>
<proteinExistence type="predicted"/>
<organism evidence="1 2">
    <name type="scientific">Pochonia chlamydosporia 170</name>
    <dbReference type="NCBI Taxonomy" id="1380566"/>
    <lineage>
        <taxon>Eukaryota</taxon>
        <taxon>Fungi</taxon>
        <taxon>Dikarya</taxon>
        <taxon>Ascomycota</taxon>
        <taxon>Pezizomycotina</taxon>
        <taxon>Sordariomycetes</taxon>
        <taxon>Hypocreomycetidae</taxon>
        <taxon>Hypocreales</taxon>
        <taxon>Clavicipitaceae</taxon>
        <taxon>Pochonia</taxon>
    </lineage>
</organism>
<comment type="caution">
    <text evidence="1">The sequence shown here is derived from an EMBL/GenBank/DDBJ whole genome shotgun (WGS) entry which is preliminary data.</text>
</comment>
<evidence type="ECO:0000313" key="1">
    <source>
        <dbReference type="EMBL" id="OAQ72459.2"/>
    </source>
</evidence>
<dbReference type="Proteomes" id="UP000078397">
    <property type="component" value="Unassembled WGS sequence"/>
</dbReference>
<keyword evidence="2" id="KW-1185">Reference proteome</keyword>
<sequence>MGILLPPGQSRYANPPRMLEVYALCRICKYLQFNVLDSKARLSKDLVYGFSEFPDVTFVSSSAKVVLIEVAALCAAAPSRPDCNYLERHVSNGIPPVQSWRLRANRRRGKYSSSATLGSWNWEPCLCADTRRAR</sequence>
<gene>
    <name evidence="1" type="ORF">VFPPC_00428</name>
</gene>
<dbReference type="KEGG" id="pchm:VFPPC_00428"/>
<accession>A0A179G5L2</accession>
<name>A0A179G5L2_METCM</name>
<evidence type="ECO:0000313" key="2">
    <source>
        <dbReference type="Proteomes" id="UP000078397"/>
    </source>
</evidence>